<protein>
    <submittedName>
        <fullName evidence="4">Alpha-L-fucosidase 2</fullName>
    </submittedName>
</protein>
<dbReference type="SUPFAM" id="SSF48208">
    <property type="entry name" value="Six-hairpin glycosidases"/>
    <property type="match status" value="1"/>
</dbReference>
<dbReference type="GO" id="GO:0005975">
    <property type="term" value="P:carbohydrate metabolic process"/>
    <property type="evidence" value="ECO:0007669"/>
    <property type="project" value="InterPro"/>
</dbReference>
<dbReference type="InterPro" id="IPR049053">
    <property type="entry name" value="AFCA-like_C"/>
</dbReference>
<proteinExistence type="predicted"/>
<dbReference type="Gene3D" id="2.70.98.50">
    <property type="entry name" value="putative glycoside hydrolase family protein from bacillus halodurans"/>
    <property type="match status" value="1"/>
</dbReference>
<keyword evidence="5" id="KW-1185">Reference proteome</keyword>
<evidence type="ECO:0000313" key="5">
    <source>
        <dbReference type="Proteomes" id="UP000256779"/>
    </source>
</evidence>
<dbReference type="Pfam" id="PF22124">
    <property type="entry name" value="Glyco_hydro_95_cat"/>
    <property type="match status" value="1"/>
</dbReference>
<dbReference type="Gene3D" id="2.60.40.1180">
    <property type="entry name" value="Golgi alpha-mannosidase II"/>
    <property type="match status" value="1"/>
</dbReference>
<comment type="caution">
    <text evidence="4">The sequence shown here is derived from an EMBL/GenBank/DDBJ whole genome shotgun (WGS) entry which is preliminary data.</text>
</comment>
<dbReference type="Pfam" id="PF14498">
    <property type="entry name" value="Glyco_hyd_65N_2"/>
    <property type="match status" value="1"/>
</dbReference>
<name>A0A3D9KZI4_MARFU</name>
<feature type="domain" description="Glycosyl hydrolase family 95 N-terminal" evidence="1">
    <location>
        <begin position="28"/>
        <end position="275"/>
    </location>
</feature>
<dbReference type="PIRSF" id="PIRSF007663">
    <property type="entry name" value="UCP007663"/>
    <property type="match status" value="1"/>
</dbReference>
<feature type="domain" description="Alpha fucosidase A-like C-terminal" evidence="2">
    <location>
        <begin position="708"/>
        <end position="785"/>
    </location>
</feature>
<dbReference type="RefSeq" id="WP_115869503.1">
    <property type="nucleotide sequence ID" value="NZ_QREG01000020.1"/>
</dbReference>
<dbReference type="EMBL" id="QREG01000020">
    <property type="protein sequence ID" value="RED94620.1"/>
    <property type="molecule type" value="Genomic_DNA"/>
</dbReference>
<dbReference type="AlphaFoldDB" id="A0A3D9KZI4"/>
<dbReference type="InterPro" id="IPR013780">
    <property type="entry name" value="Glyco_hydro_b"/>
</dbReference>
<evidence type="ECO:0000313" key="4">
    <source>
        <dbReference type="EMBL" id="RED94620.1"/>
    </source>
</evidence>
<dbReference type="InterPro" id="IPR008928">
    <property type="entry name" value="6-hairpin_glycosidase_sf"/>
</dbReference>
<dbReference type="InterPro" id="IPR012341">
    <property type="entry name" value="6hp_glycosidase-like_sf"/>
</dbReference>
<reference evidence="4 5" key="1">
    <citation type="submission" date="2018-07" db="EMBL/GenBank/DDBJ databases">
        <title>Genomic Encyclopedia of Type Strains, Phase IV (KMG-IV): sequencing the most valuable type-strain genomes for metagenomic binning, comparative biology and taxonomic classification.</title>
        <authorList>
            <person name="Goeker M."/>
        </authorList>
    </citation>
    <scope>NUCLEOTIDE SEQUENCE [LARGE SCALE GENOMIC DNA]</scope>
    <source>
        <strain evidence="4 5">DSM 4134</strain>
    </source>
</reference>
<dbReference type="Gene3D" id="1.50.10.10">
    <property type="match status" value="1"/>
</dbReference>
<dbReference type="InterPro" id="IPR027414">
    <property type="entry name" value="GH95_N_dom"/>
</dbReference>
<evidence type="ECO:0000259" key="2">
    <source>
        <dbReference type="Pfam" id="PF21307"/>
    </source>
</evidence>
<evidence type="ECO:0000259" key="3">
    <source>
        <dbReference type="Pfam" id="PF22124"/>
    </source>
</evidence>
<evidence type="ECO:0000259" key="1">
    <source>
        <dbReference type="Pfam" id="PF14498"/>
    </source>
</evidence>
<dbReference type="PANTHER" id="PTHR31084">
    <property type="entry name" value="ALPHA-L-FUCOSIDASE 2"/>
    <property type="match status" value="1"/>
</dbReference>
<sequence>MGILNIRHLVVIIAVGISVSLSAQDLKLWYDEPAPNWNEALPIGNGRIGAMVHGGPSAENIQLNEETLWSGGPHRNDNPETRAILDEIRQLLFDGKYKEAHNLANAKIISKTAHGMNYETAGNLRLKFEGHEDYSDYYRELDISTAVQKTTYKVGGVKFEREVFTSFPDQVLVVKLTASEPAKLSFVAAMDRPGTAPLLLSTEGNNVLKLESRGHDVKSKRLPKEAEPIKGLVKFQNRVKIVPEGGSVDATDTSLVVKSANSVLIYVSIATNFVNYQDVSADENQRAIDYLTAAEKKSYDALKSAHIAYYQEYFNRVTLDLGTSDAANNSTDERIKAFSQVNDPALAALYFQFGRYLLISSSQPGGQPGNLQGIWCNEITPPWKSAYTININTEMNYWPAEVTSLPEMHEPLITMVKELSEAGQETAEVMYGAEGWVTHHNTDLWRICGPVDGATWGMWPSGGIWLSQHLWDKYLYSGDEAYLSEVYPAMKGATEFCLSFLVPEPENGWLIFTPSTSPENRPAHFPNMVNIQYGATMDNQLVFDMLTKTAEAANQLGVDKALVKRIEETLPKLAPMQIGQHGQIQEWIKDWDDPEDKHRHVSHLYGLQPSNQISPYRTPELFEAAKNVLIYRGDPSTGWSMNWKINLWARLLDGNHAYKLMGDQIKLVGRPGSPRGGGTYANMLDAHPPFQIDGNFGFTSGLAEMLAQSHDGAIHLLPALPDVWQDGKVTGLRARGGFVIESLEWKDGTLQKAVIRSTIGGNLRLRSYAQLELQGKGKLKKAKGTNENPFYKTPEIKEPVIDDQASIAPYQPAKSFMYDFNMEPGHSITLIAK</sequence>
<dbReference type="PANTHER" id="PTHR31084:SF0">
    <property type="entry name" value="ALPHA-L-FUCOSIDASE 2"/>
    <property type="match status" value="1"/>
</dbReference>
<dbReference type="GO" id="GO:0004560">
    <property type="term" value="F:alpha-L-fucosidase activity"/>
    <property type="evidence" value="ECO:0007669"/>
    <property type="project" value="InterPro"/>
</dbReference>
<dbReference type="InterPro" id="IPR054363">
    <property type="entry name" value="GH95_cat"/>
</dbReference>
<dbReference type="InterPro" id="IPR016518">
    <property type="entry name" value="Alpha-L-fucosidase"/>
</dbReference>
<dbReference type="Proteomes" id="UP000256779">
    <property type="component" value="Unassembled WGS sequence"/>
</dbReference>
<accession>A0A3D9KZI4</accession>
<dbReference type="Pfam" id="PF21307">
    <property type="entry name" value="Glyco_hydro_95_C"/>
    <property type="match status" value="1"/>
</dbReference>
<dbReference type="OrthoDB" id="9802600at2"/>
<gene>
    <name evidence="4" type="ORF">C7460_12015</name>
</gene>
<organism evidence="4 5">
    <name type="scientific">Marinoscillum furvescens DSM 4134</name>
    <dbReference type="NCBI Taxonomy" id="1122208"/>
    <lineage>
        <taxon>Bacteria</taxon>
        <taxon>Pseudomonadati</taxon>
        <taxon>Bacteroidota</taxon>
        <taxon>Cytophagia</taxon>
        <taxon>Cytophagales</taxon>
        <taxon>Reichenbachiellaceae</taxon>
        <taxon>Marinoscillum</taxon>
    </lineage>
</organism>
<feature type="domain" description="Glycosyl hydrolase family 95 catalytic" evidence="3">
    <location>
        <begin position="298"/>
        <end position="706"/>
    </location>
</feature>